<reference evidence="2" key="1">
    <citation type="submission" date="2014-03" db="EMBL/GenBank/DDBJ databases">
        <authorList>
            <person name="Aksoy S."/>
            <person name="Warren W."/>
            <person name="Wilson R.K."/>
        </authorList>
    </citation>
    <scope>NUCLEOTIDE SEQUENCE [LARGE SCALE GENOMIC DNA]</scope>
    <source>
        <strain evidence="2">IAEA</strain>
    </source>
</reference>
<reference evidence="1" key="2">
    <citation type="submission" date="2020-05" db="UniProtKB">
        <authorList>
            <consortium name="EnsemblMetazoa"/>
        </authorList>
    </citation>
    <scope>IDENTIFICATION</scope>
    <source>
        <strain evidence="1">IAEA</strain>
    </source>
</reference>
<dbReference type="Proteomes" id="UP000091820">
    <property type="component" value="Unassembled WGS sequence"/>
</dbReference>
<name>A0A1A9W7R3_9MUSC</name>
<dbReference type="SUPFAM" id="SSF48371">
    <property type="entry name" value="ARM repeat"/>
    <property type="match status" value="1"/>
</dbReference>
<evidence type="ECO:0000313" key="1">
    <source>
        <dbReference type="EnsemblMetazoa" id="GBRI009236-PA"/>
    </source>
</evidence>
<protein>
    <submittedName>
        <fullName evidence="1">Uncharacterized protein</fullName>
    </submittedName>
</protein>
<sequence>MFLGTKQTLLFFSSRRNSLQDRLQSKRSDCDVMHGKDLEEPKESSYLKNRIALPYGDLGLAKLIEELGSEDPEMQTKVINTLADGVIINPILGQTTINALDFVRKLSNAFLHQRYKYQKSSEESMDALLEIFMSIAMHMNGSQYILKTERLVKALYEMIENDEENGSKAAEILAFATKEYDDVFHLQEHYNAIYRLARSFRRKERASSHSPALHRHLQWLLEIFPDVGVKEGFFEILFKRIEDRVCNFHKYDLKSFGLLLRCPDGQKRFVAIDGIKKIYDILVDSERILDSYENVVYTIMTGLFSKEVLLRCSEFVDLPEHITELAKDSKETVMQLYCFQVLYALADMLSIKRLMRTNCYEILQQTNCEAKANEKRKSELLYKLSREIYHTSGLRLEVRKPLDIDVETKPSSFGAGRHVKLRRLSVAQSMRGDCDVVHGEERKACESRYFKDRATLAYGMGALPKLMEDMGSEDPQIQLQSMNSLAELLLNPLHGQSAINAHEVVKRQERCA</sequence>
<dbReference type="VEuPathDB" id="VectorBase:GBRI009236"/>
<proteinExistence type="predicted"/>
<evidence type="ECO:0000313" key="2">
    <source>
        <dbReference type="Proteomes" id="UP000091820"/>
    </source>
</evidence>
<keyword evidence="2" id="KW-1185">Reference proteome</keyword>
<dbReference type="InterPro" id="IPR016024">
    <property type="entry name" value="ARM-type_fold"/>
</dbReference>
<dbReference type="STRING" id="37001.A0A1A9W7R3"/>
<dbReference type="EnsemblMetazoa" id="GBRI009236-RA">
    <property type="protein sequence ID" value="GBRI009236-PA"/>
    <property type="gene ID" value="GBRI009236"/>
</dbReference>
<accession>A0A1A9W7R3</accession>
<organism evidence="1 2">
    <name type="scientific">Glossina brevipalpis</name>
    <dbReference type="NCBI Taxonomy" id="37001"/>
    <lineage>
        <taxon>Eukaryota</taxon>
        <taxon>Metazoa</taxon>
        <taxon>Ecdysozoa</taxon>
        <taxon>Arthropoda</taxon>
        <taxon>Hexapoda</taxon>
        <taxon>Insecta</taxon>
        <taxon>Pterygota</taxon>
        <taxon>Neoptera</taxon>
        <taxon>Endopterygota</taxon>
        <taxon>Diptera</taxon>
        <taxon>Brachycera</taxon>
        <taxon>Muscomorpha</taxon>
        <taxon>Hippoboscoidea</taxon>
        <taxon>Glossinidae</taxon>
        <taxon>Glossina</taxon>
    </lineage>
</organism>
<dbReference type="AlphaFoldDB" id="A0A1A9W7R3"/>